<feature type="short sequence motif" description="'KMSKS' region" evidence="9">
    <location>
        <begin position="627"/>
        <end position="631"/>
    </location>
</feature>
<dbReference type="GO" id="GO:0005829">
    <property type="term" value="C:cytosol"/>
    <property type="evidence" value="ECO:0007669"/>
    <property type="project" value="TreeGrafter"/>
</dbReference>
<dbReference type="GO" id="GO:0006429">
    <property type="term" value="P:leucyl-tRNA aminoacylation"/>
    <property type="evidence" value="ECO:0007669"/>
    <property type="project" value="UniProtKB-UniRule"/>
</dbReference>
<evidence type="ECO:0000256" key="3">
    <source>
        <dbReference type="ARBA" id="ARBA00022598"/>
    </source>
</evidence>
<dbReference type="FunFam" id="3.40.50.620:FF:000056">
    <property type="entry name" value="Leucine--tRNA ligase"/>
    <property type="match status" value="1"/>
</dbReference>
<dbReference type="GO" id="GO:0002161">
    <property type="term" value="F:aminoacyl-tRNA deacylase activity"/>
    <property type="evidence" value="ECO:0007669"/>
    <property type="project" value="InterPro"/>
</dbReference>
<keyword evidence="6 9" id="KW-0648">Protein biosynthesis</keyword>
<feature type="domain" description="Methionyl/Leucyl tRNA synthetase" evidence="13">
    <location>
        <begin position="39"/>
        <end position="171"/>
    </location>
</feature>
<dbReference type="CDD" id="cd07958">
    <property type="entry name" value="Anticodon_Ia_Leu_BEm"/>
    <property type="match status" value="1"/>
</dbReference>
<dbReference type="RefSeq" id="WP_182342453.1">
    <property type="nucleotide sequence ID" value="NZ_JACMYG010000014.1"/>
</dbReference>
<evidence type="ECO:0000256" key="9">
    <source>
        <dbReference type="HAMAP-Rule" id="MF_00049"/>
    </source>
</evidence>
<feature type="domain" description="Methionyl/Valyl/Leucyl/Isoleucyl-tRNA synthetase anticodon-binding" evidence="12">
    <location>
        <begin position="707"/>
        <end position="832"/>
    </location>
</feature>
<dbReference type="SUPFAM" id="SSF52374">
    <property type="entry name" value="Nucleotidylyl transferase"/>
    <property type="match status" value="1"/>
</dbReference>
<dbReference type="Proteomes" id="UP000526003">
    <property type="component" value="Unassembled WGS sequence"/>
</dbReference>
<evidence type="ECO:0000256" key="4">
    <source>
        <dbReference type="ARBA" id="ARBA00022741"/>
    </source>
</evidence>
<dbReference type="FunFam" id="2.20.28.290:FF:000001">
    <property type="entry name" value="Leucine--tRNA ligase"/>
    <property type="match status" value="1"/>
</dbReference>
<feature type="short sequence motif" description="'HIGH' region" evidence="9">
    <location>
        <begin position="42"/>
        <end position="52"/>
    </location>
</feature>
<dbReference type="FunFam" id="3.10.20.590:FF:000001">
    <property type="entry name" value="Leucine--tRNA ligase"/>
    <property type="match status" value="1"/>
</dbReference>
<proteinExistence type="inferred from homology"/>
<comment type="catalytic activity">
    <reaction evidence="8 9">
        <text>tRNA(Leu) + L-leucine + ATP = L-leucyl-tRNA(Leu) + AMP + diphosphate</text>
        <dbReference type="Rhea" id="RHEA:11688"/>
        <dbReference type="Rhea" id="RHEA-COMP:9613"/>
        <dbReference type="Rhea" id="RHEA-COMP:9622"/>
        <dbReference type="ChEBI" id="CHEBI:30616"/>
        <dbReference type="ChEBI" id="CHEBI:33019"/>
        <dbReference type="ChEBI" id="CHEBI:57427"/>
        <dbReference type="ChEBI" id="CHEBI:78442"/>
        <dbReference type="ChEBI" id="CHEBI:78494"/>
        <dbReference type="ChEBI" id="CHEBI:456215"/>
        <dbReference type="EC" id="6.1.1.4"/>
    </reaction>
</comment>
<comment type="similarity">
    <text evidence="1 9 10">Belongs to the class-I aminoacyl-tRNA synthetase family.</text>
</comment>
<feature type="binding site" evidence="9">
    <location>
        <position position="630"/>
    </location>
    <ligand>
        <name>ATP</name>
        <dbReference type="ChEBI" id="CHEBI:30616"/>
    </ligand>
</feature>
<dbReference type="NCBIfam" id="TIGR00396">
    <property type="entry name" value="leuS_bact"/>
    <property type="match status" value="1"/>
</dbReference>
<dbReference type="InterPro" id="IPR014729">
    <property type="entry name" value="Rossmann-like_a/b/a_fold"/>
</dbReference>
<dbReference type="Gene3D" id="3.10.20.590">
    <property type="match status" value="1"/>
</dbReference>
<evidence type="ECO:0000256" key="8">
    <source>
        <dbReference type="ARBA" id="ARBA00047469"/>
    </source>
</evidence>
<dbReference type="Pfam" id="PF09334">
    <property type="entry name" value="tRNA-synt_1g"/>
    <property type="match status" value="1"/>
</dbReference>
<dbReference type="InterPro" id="IPR013155">
    <property type="entry name" value="M/V/L/I-tRNA-synth_anticd-bd"/>
</dbReference>
<dbReference type="FunFam" id="3.40.50.620:FF:000003">
    <property type="entry name" value="Leucine--tRNA ligase"/>
    <property type="match status" value="1"/>
</dbReference>
<evidence type="ECO:0000259" key="13">
    <source>
        <dbReference type="Pfam" id="PF09334"/>
    </source>
</evidence>
<dbReference type="InterPro" id="IPR009080">
    <property type="entry name" value="tRNAsynth_Ia_anticodon-bd"/>
</dbReference>
<evidence type="ECO:0000256" key="10">
    <source>
        <dbReference type="RuleBase" id="RU363035"/>
    </source>
</evidence>
<keyword evidence="16" id="KW-1185">Reference proteome</keyword>
<dbReference type="InterPro" id="IPR002302">
    <property type="entry name" value="Leu-tRNA-ligase"/>
</dbReference>
<dbReference type="FunFam" id="1.10.730.10:FF:000003">
    <property type="entry name" value="Leucine--tRNA ligase"/>
    <property type="match status" value="1"/>
</dbReference>
<dbReference type="InterPro" id="IPR002300">
    <property type="entry name" value="aa-tRNA-synth_Ia"/>
</dbReference>
<dbReference type="GO" id="GO:0005524">
    <property type="term" value="F:ATP binding"/>
    <property type="evidence" value="ECO:0007669"/>
    <property type="project" value="UniProtKB-UniRule"/>
</dbReference>
<dbReference type="InterPro" id="IPR009008">
    <property type="entry name" value="Val/Leu/Ile-tRNA-synth_edit"/>
</dbReference>
<reference evidence="15 16" key="1">
    <citation type="submission" date="2020-08" db="EMBL/GenBank/DDBJ databases">
        <title>Pseudomonas sp. nov.</title>
        <authorList>
            <person name="Gieschler S."/>
            <person name="Fiedler G."/>
            <person name="Brinks E."/>
            <person name="Boehnlein C."/>
            <person name="Franz C.M.A.P."/>
            <person name="Kabisch J."/>
        </authorList>
    </citation>
    <scope>NUCLEOTIDE SEQUENCE [LARGE SCALE GENOMIC DNA]</scope>
    <source>
        <strain evidence="15 16">MBT-1</strain>
    </source>
</reference>
<keyword evidence="7 9" id="KW-0030">Aminoacyl-tRNA synthetase</keyword>
<dbReference type="CDD" id="cd00812">
    <property type="entry name" value="LeuRS_core"/>
    <property type="match status" value="1"/>
</dbReference>
<feature type="domain" description="Leucyl-tRNA synthetase editing" evidence="14">
    <location>
        <begin position="221"/>
        <end position="404"/>
    </location>
</feature>
<evidence type="ECO:0000256" key="7">
    <source>
        <dbReference type="ARBA" id="ARBA00023146"/>
    </source>
</evidence>
<dbReference type="PANTHER" id="PTHR43740:SF2">
    <property type="entry name" value="LEUCINE--TRNA LIGASE, MITOCHONDRIAL"/>
    <property type="match status" value="1"/>
</dbReference>
<evidence type="ECO:0000259" key="12">
    <source>
        <dbReference type="Pfam" id="PF08264"/>
    </source>
</evidence>
<comment type="caution">
    <text evidence="15">The sequence shown here is derived from an EMBL/GenBank/DDBJ whole genome shotgun (WGS) entry which is preliminary data.</text>
</comment>
<feature type="domain" description="Aminoacyl-tRNA synthetase class Ia" evidence="11">
    <location>
        <begin position="423"/>
        <end position="579"/>
    </location>
</feature>
<dbReference type="Pfam" id="PF08264">
    <property type="entry name" value="Anticodon_1"/>
    <property type="match status" value="1"/>
</dbReference>
<dbReference type="Gene3D" id="3.40.50.620">
    <property type="entry name" value="HUPs"/>
    <property type="match status" value="2"/>
</dbReference>
<dbReference type="InterPro" id="IPR025709">
    <property type="entry name" value="Leu_tRNA-synth_edit"/>
</dbReference>
<evidence type="ECO:0000313" key="16">
    <source>
        <dbReference type="Proteomes" id="UP000526003"/>
    </source>
</evidence>
<evidence type="ECO:0000256" key="1">
    <source>
        <dbReference type="ARBA" id="ARBA00005594"/>
    </source>
</evidence>
<dbReference type="SUPFAM" id="SSF47323">
    <property type="entry name" value="Anticodon-binding domain of a subclass of class I aminoacyl-tRNA synthetases"/>
    <property type="match status" value="1"/>
</dbReference>
<evidence type="ECO:0000256" key="5">
    <source>
        <dbReference type="ARBA" id="ARBA00022840"/>
    </source>
</evidence>
<dbReference type="InterPro" id="IPR015413">
    <property type="entry name" value="Methionyl/Leucyl_tRNA_Synth"/>
</dbReference>
<sequence length="868" mass="97063">MHEQYQPREIEAAAQSFWDEQKSFEVSEQPGKETFYCLSMFPYPSGKLHMGHVRNYTIGDVISRYQRMLGKNVLQPMGWDAFGMPAENAAMKNNVAPAKWTYENIAYMKTQLRSLGLAVDWSREVTTCKPDYYRWEQWLFTRLFEKGVIYRKNGTVNWDPIDQTVLANEQVIDGRGWRSGALIEKREIPMYYFKITAYADELLESLDELTGWPEQVKTMQRNWIGKSRGMEVQFPYNVDSIGEEGTLKVFTTRPDTLMGATYVAVAAEHHLASLAAKNNPELQAFIAECKGGSVAEADVATQEKKGLPTGLFVEHPLTGEKLPVWVANYVLMHYGDGAVMAVPAHDERDFEFAHKYNLPVKSVVRTSSGDTNPAPWQDAYGEHGTLINSGEFDGLDFVGAFDAMEVALIKKELGASRTQFRLRDWGISRQRYWGCPIPIIHCETCGDVPVPEDQLPVVLPEDVVPDGAGSPLARMPEFYECSCPKCGAPAKRETDTMDTFVESSWYYARYASPHFEGGLVEKSAADHWLPVDQYIGGIEHAILHLLYARFFHKLMRDEGLVSSNEPFKNLLTQGMVIAETYYRREANGAYTWFNPADVELERDSKAKVISAKLIADGLPVEIGGTEKMAKSKNNGVDPQSMIDQFGADTCRLFMMFASPPDMSAEWSDSGVEGSHRFLKRVWRLAQAHITQGLPGKVDVAGLNDEQKAIRRSIHLAIKQASHDVGQNHKFNTAIAQVMTLMNVLEKAPQGTAQDRALVQEGLETVTLLLAPITPHISHELWHQLGHADAVIDANWPVQDDSALVQDSLTLVIQVNGKLRGQIEMPASATREEVEAAARANENVLRFVDGLTIRKVIVVPGKLVNIVAS</sequence>
<dbReference type="PRINTS" id="PR00985">
    <property type="entry name" value="TRNASYNTHLEU"/>
</dbReference>
<comment type="subcellular location">
    <subcellularLocation>
        <location evidence="9">Cytoplasm</location>
    </subcellularLocation>
</comment>
<keyword evidence="3 9" id="KW-0436">Ligase</keyword>
<name>A0A7X1KYS0_9PSED</name>
<dbReference type="PANTHER" id="PTHR43740">
    <property type="entry name" value="LEUCYL-TRNA SYNTHETASE"/>
    <property type="match status" value="1"/>
</dbReference>
<evidence type="ECO:0000313" key="15">
    <source>
        <dbReference type="EMBL" id="MBC2691136.1"/>
    </source>
</evidence>
<gene>
    <name evidence="9" type="primary">leuS</name>
    <name evidence="15" type="ORF">H7995_15170</name>
</gene>
<evidence type="ECO:0000259" key="11">
    <source>
        <dbReference type="Pfam" id="PF00133"/>
    </source>
</evidence>
<feature type="domain" description="Aminoacyl-tRNA synthetase class Ia" evidence="11">
    <location>
        <begin position="615"/>
        <end position="659"/>
    </location>
</feature>
<dbReference type="GO" id="GO:0004823">
    <property type="term" value="F:leucine-tRNA ligase activity"/>
    <property type="evidence" value="ECO:0007669"/>
    <property type="project" value="UniProtKB-UniRule"/>
</dbReference>
<dbReference type="Pfam" id="PF13603">
    <property type="entry name" value="tRNA-synt_1_2"/>
    <property type="match status" value="1"/>
</dbReference>
<dbReference type="Gene3D" id="2.20.28.290">
    <property type="match status" value="1"/>
</dbReference>
<dbReference type="Gene3D" id="1.10.730.10">
    <property type="entry name" value="Isoleucyl-tRNA Synthetase, Domain 1"/>
    <property type="match status" value="2"/>
</dbReference>
<dbReference type="AlphaFoldDB" id="A0A7X1KYS0"/>
<protein>
    <recommendedName>
        <fullName evidence="9">Leucine--tRNA ligase</fullName>
        <ecNumber evidence="9">6.1.1.4</ecNumber>
    </recommendedName>
    <alternativeName>
        <fullName evidence="9">Leucyl-tRNA synthetase</fullName>
        <shortName evidence="9">LeuRS</shortName>
    </alternativeName>
</protein>
<accession>A0A7X1KYS0</accession>
<keyword evidence="4 9" id="KW-0547">Nucleotide-binding</keyword>
<dbReference type="HAMAP" id="MF_00049_B">
    <property type="entry name" value="Leu_tRNA_synth_B"/>
    <property type="match status" value="1"/>
</dbReference>
<dbReference type="EC" id="6.1.1.4" evidence="9"/>
<dbReference type="SUPFAM" id="SSF50677">
    <property type="entry name" value="ValRS/IleRS/LeuRS editing domain"/>
    <property type="match status" value="1"/>
</dbReference>
<evidence type="ECO:0000256" key="2">
    <source>
        <dbReference type="ARBA" id="ARBA00022490"/>
    </source>
</evidence>
<keyword evidence="5 9" id="KW-0067">ATP-binding</keyword>
<dbReference type="Pfam" id="PF00133">
    <property type="entry name" value="tRNA-synt_1"/>
    <property type="match status" value="2"/>
</dbReference>
<keyword evidence="2 9" id="KW-0963">Cytoplasm</keyword>
<dbReference type="PROSITE" id="PS00178">
    <property type="entry name" value="AA_TRNA_LIGASE_I"/>
    <property type="match status" value="1"/>
</dbReference>
<evidence type="ECO:0000256" key="6">
    <source>
        <dbReference type="ARBA" id="ARBA00022917"/>
    </source>
</evidence>
<organism evidence="15 16">
    <name type="scientific">Pseudomonas kielensis</name>
    <dbReference type="NCBI Taxonomy" id="2762577"/>
    <lineage>
        <taxon>Bacteria</taxon>
        <taxon>Pseudomonadati</taxon>
        <taxon>Pseudomonadota</taxon>
        <taxon>Gammaproteobacteria</taxon>
        <taxon>Pseudomonadales</taxon>
        <taxon>Pseudomonadaceae</taxon>
        <taxon>Pseudomonas</taxon>
    </lineage>
</organism>
<dbReference type="InterPro" id="IPR001412">
    <property type="entry name" value="aa-tRNA-synth_I_CS"/>
</dbReference>
<evidence type="ECO:0000259" key="14">
    <source>
        <dbReference type="Pfam" id="PF13603"/>
    </source>
</evidence>
<dbReference type="FunFam" id="3.90.740.10:FF:000012">
    <property type="entry name" value="Leucine--tRNA ligase"/>
    <property type="match status" value="1"/>
</dbReference>
<dbReference type="EMBL" id="JACMYG010000014">
    <property type="protein sequence ID" value="MBC2691136.1"/>
    <property type="molecule type" value="Genomic_DNA"/>
</dbReference>